<evidence type="ECO:0000313" key="2">
    <source>
        <dbReference type="Proteomes" id="UP000319619"/>
    </source>
</evidence>
<comment type="caution">
    <text evidence="1">The sequence shown here is derived from an EMBL/GenBank/DDBJ whole genome shotgun (WGS) entry which is preliminary data.</text>
</comment>
<dbReference type="AlphaFoldDB" id="A0A532V5F7"/>
<dbReference type="InterPro" id="IPR026350">
    <property type="entry name" value="GxxExxY"/>
</dbReference>
<dbReference type="EMBL" id="NJBN01000001">
    <property type="protein sequence ID" value="TKJ42421.1"/>
    <property type="molecule type" value="Genomic_DNA"/>
</dbReference>
<proteinExistence type="predicted"/>
<protein>
    <submittedName>
        <fullName evidence="1">GxxExxY protein</fullName>
    </submittedName>
</protein>
<name>A0A532V5F7_UNCL8</name>
<evidence type="ECO:0000313" key="1">
    <source>
        <dbReference type="EMBL" id="TKJ42421.1"/>
    </source>
</evidence>
<dbReference type="NCBIfam" id="TIGR04256">
    <property type="entry name" value="GxxExxY"/>
    <property type="match status" value="1"/>
</dbReference>
<gene>
    <name evidence="1" type="ORF">CEE37_01700</name>
</gene>
<reference evidence="1 2" key="1">
    <citation type="submission" date="2017-06" db="EMBL/GenBank/DDBJ databases">
        <title>Novel microbial phyla capable of carbon fixation and sulfur reduction in deep-sea sediments.</title>
        <authorList>
            <person name="Huang J."/>
            <person name="Baker B."/>
            <person name="Wang Y."/>
        </authorList>
    </citation>
    <scope>NUCLEOTIDE SEQUENCE [LARGE SCALE GENOMIC DNA]</scope>
    <source>
        <strain evidence="1">B3_LCP</strain>
    </source>
</reference>
<dbReference type="Proteomes" id="UP000319619">
    <property type="component" value="Unassembled WGS sequence"/>
</dbReference>
<organism evidence="1 2">
    <name type="scientific">candidate division LCP-89 bacterium B3_LCP</name>
    <dbReference type="NCBI Taxonomy" id="2012998"/>
    <lineage>
        <taxon>Bacteria</taxon>
        <taxon>Pseudomonadati</taxon>
        <taxon>Bacteria division LCP-89</taxon>
    </lineage>
</organism>
<accession>A0A532V5F7</accession>
<sequence length="127" mass="14580">MVDDTYKYSDITEKIIGCALKVHNALGNGFQEVIYQRSLAIALNKAGLKYHRELEIPVFFEDCNVGVRRADFLVEDKVLVELKAISELGKIHESQIINYLKAYKIEVGLLINFGEKSLKFRRFIKTL</sequence>
<dbReference type="Pfam" id="PF13366">
    <property type="entry name" value="PDDEXK_3"/>
    <property type="match status" value="1"/>
</dbReference>